<gene>
    <name evidence="3" type="ORF">M124_1491</name>
</gene>
<dbReference type="InterPro" id="IPR013830">
    <property type="entry name" value="SGNH_hydro"/>
</dbReference>
<accession>A0A015SWP1</accession>
<evidence type="ECO:0000313" key="3">
    <source>
        <dbReference type="EMBL" id="EXY74662.1"/>
    </source>
</evidence>
<keyword evidence="1" id="KW-0732">Signal</keyword>
<feature type="domain" description="SGNH hydrolase-type esterase" evidence="2">
    <location>
        <begin position="46"/>
        <end position="206"/>
    </location>
</feature>
<dbReference type="PANTHER" id="PTHR30383:SF5">
    <property type="entry name" value="SGNH HYDROLASE-TYPE ESTERASE DOMAIN-CONTAINING PROTEIN"/>
    <property type="match status" value="1"/>
</dbReference>
<dbReference type="SUPFAM" id="SSF52266">
    <property type="entry name" value="SGNH hydrolase"/>
    <property type="match status" value="1"/>
</dbReference>
<sequence length="220" mass="25092">MKKILLMMLLLASMAGNAQERKYSTFYYQRATLFEELPVTSKDIIFLGNSITNGGEWSELLNNKHVKNRGISGDICMGVYDRLDAILKGKPAKIFLLIGINDVSRGTSADTIVNRIGMITQKIKQDSPKTKLYLQSVLPVTDHYKMFGGHTSRWQEVKKINEGLMYLADKENVTYIDLYSHFVDEKTGKMNIEYTNDGLHLLGKGYLKWVDIVKPYINKK</sequence>
<dbReference type="Gene3D" id="3.40.50.1110">
    <property type="entry name" value="SGNH hydrolase"/>
    <property type="match status" value="1"/>
</dbReference>
<comment type="caution">
    <text evidence="3">The sequence shown here is derived from an EMBL/GenBank/DDBJ whole genome shotgun (WGS) entry which is preliminary data.</text>
</comment>
<name>A0A015SWP1_BACFG</name>
<dbReference type="Proteomes" id="UP000020529">
    <property type="component" value="Unassembled WGS sequence"/>
</dbReference>
<dbReference type="PATRIC" id="fig|1339315.3.peg.2263"/>
<feature type="chain" id="PRO_5001478357" evidence="1">
    <location>
        <begin position="19"/>
        <end position="220"/>
    </location>
</feature>
<reference evidence="3 4" key="1">
    <citation type="submission" date="2014-02" db="EMBL/GenBank/DDBJ databases">
        <authorList>
            <person name="Sears C."/>
            <person name="Carroll K."/>
            <person name="Sack B.R."/>
            <person name="Qadri F."/>
            <person name="Myers L.L."/>
            <person name="Chung G.-T."/>
            <person name="Escheverria P."/>
            <person name="Fraser C.M."/>
            <person name="Sadzewicz L."/>
            <person name="Shefchek K.A."/>
            <person name="Tallon L."/>
            <person name="Das S.P."/>
            <person name="Daugherty S."/>
            <person name="Mongodin E.F."/>
        </authorList>
    </citation>
    <scope>NUCLEOTIDE SEQUENCE [LARGE SCALE GENOMIC DNA]</scope>
    <source>
        <strain evidence="4">3988T(B)14</strain>
    </source>
</reference>
<keyword evidence="3" id="KW-0378">Hydrolase</keyword>
<organism evidence="3 4">
    <name type="scientific">Bacteroides fragilis str. 3988T(B)14</name>
    <dbReference type="NCBI Taxonomy" id="1339315"/>
    <lineage>
        <taxon>Bacteria</taxon>
        <taxon>Pseudomonadati</taxon>
        <taxon>Bacteroidota</taxon>
        <taxon>Bacteroidia</taxon>
        <taxon>Bacteroidales</taxon>
        <taxon>Bacteroidaceae</taxon>
        <taxon>Bacteroides</taxon>
    </lineage>
</organism>
<evidence type="ECO:0000256" key="1">
    <source>
        <dbReference type="SAM" id="SignalP"/>
    </source>
</evidence>
<dbReference type="RefSeq" id="WP_005786661.1">
    <property type="nucleotide sequence ID" value="NZ_JGCY01000275.1"/>
</dbReference>
<dbReference type="InterPro" id="IPR051532">
    <property type="entry name" value="Ester_Hydrolysis_Enzymes"/>
</dbReference>
<proteinExistence type="predicted"/>
<dbReference type="Pfam" id="PF13472">
    <property type="entry name" value="Lipase_GDSL_2"/>
    <property type="match status" value="1"/>
</dbReference>
<protein>
    <submittedName>
        <fullName evidence="3">GDSL-like Lipase/Acylhydrolase family protein</fullName>
    </submittedName>
</protein>
<evidence type="ECO:0000259" key="2">
    <source>
        <dbReference type="Pfam" id="PF13472"/>
    </source>
</evidence>
<dbReference type="CDD" id="cd01828">
    <property type="entry name" value="sialate_O-acetylesterase_like2"/>
    <property type="match status" value="1"/>
</dbReference>
<dbReference type="GO" id="GO:0004622">
    <property type="term" value="F:phosphatidylcholine lysophospholipase activity"/>
    <property type="evidence" value="ECO:0007669"/>
    <property type="project" value="TreeGrafter"/>
</dbReference>
<dbReference type="PANTHER" id="PTHR30383">
    <property type="entry name" value="THIOESTERASE 1/PROTEASE 1/LYSOPHOSPHOLIPASE L1"/>
    <property type="match status" value="1"/>
</dbReference>
<dbReference type="InterPro" id="IPR036514">
    <property type="entry name" value="SGNH_hydro_sf"/>
</dbReference>
<dbReference type="AlphaFoldDB" id="A0A015SWP1"/>
<dbReference type="EMBL" id="JGCY01000275">
    <property type="protein sequence ID" value="EXY74662.1"/>
    <property type="molecule type" value="Genomic_DNA"/>
</dbReference>
<feature type="signal peptide" evidence="1">
    <location>
        <begin position="1"/>
        <end position="18"/>
    </location>
</feature>
<evidence type="ECO:0000313" key="4">
    <source>
        <dbReference type="Proteomes" id="UP000020529"/>
    </source>
</evidence>